<evidence type="ECO:0000256" key="2">
    <source>
        <dbReference type="ARBA" id="ARBA00010313"/>
    </source>
</evidence>
<feature type="compositionally biased region" description="Polar residues" evidence="6">
    <location>
        <begin position="302"/>
        <end position="323"/>
    </location>
</feature>
<dbReference type="GO" id="GO:0006397">
    <property type="term" value="P:mRNA processing"/>
    <property type="evidence" value="ECO:0007669"/>
    <property type="project" value="UniProtKB-KW"/>
</dbReference>
<name>A0A8I6REA2_CIMLE</name>
<comment type="subcellular location">
    <subcellularLocation>
        <location evidence="1">Nucleus</location>
    </subcellularLocation>
</comment>
<evidence type="ECO:0000256" key="6">
    <source>
        <dbReference type="SAM" id="MobiDB-lite"/>
    </source>
</evidence>
<dbReference type="PANTHER" id="PTHR15217:SF0">
    <property type="entry name" value="PRE-MRNA-SPLICING REGULATOR WTAP"/>
    <property type="match status" value="1"/>
</dbReference>
<gene>
    <name evidence="7" type="primary">106663862</name>
</gene>
<dbReference type="GO" id="GO:0000381">
    <property type="term" value="P:regulation of alternative mRNA splicing, via spliceosome"/>
    <property type="evidence" value="ECO:0007669"/>
    <property type="project" value="InterPro"/>
</dbReference>
<accession>A0A8I6REA2</accession>
<evidence type="ECO:0000256" key="5">
    <source>
        <dbReference type="ARBA" id="ARBA00023242"/>
    </source>
</evidence>
<dbReference type="Proteomes" id="UP000494040">
    <property type="component" value="Unassembled WGS sequence"/>
</dbReference>
<evidence type="ECO:0000313" key="8">
    <source>
        <dbReference type="Proteomes" id="UP000494040"/>
    </source>
</evidence>
<dbReference type="OMA" id="NILIMRL"/>
<dbReference type="InterPro" id="IPR033757">
    <property type="entry name" value="WTAP"/>
</dbReference>
<proteinExistence type="inferred from homology"/>
<evidence type="ECO:0000256" key="4">
    <source>
        <dbReference type="ARBA" id="ARBA00023187"/>
    </source>
</evidence>
<keyword evidence="8" id="KW-1185">Reference proteome</keyword>
<feature type="compositionally biased region" description="Basic and acidic residues" evidence="6">
    <location>
        <begin position="1"/>
        <end position="26"/>
    </location>
</feature>
<keyword evidence="5" id="KW-0539">Nucleus</keyword>
<dbReference type="KEGG" id="clec:106663862"/>
<organism evidence="7 8">
    <name type="scientific">Cimex lectularius</name>
    <name type="common">Bed bug</name>
    <name type="synonym">Acanthia lectularia</name>
    <dbReference type="NCBI Taxonomy" id="79782"/>
    <lineage>
        <taxon>Eukaryota</taxon>
        <taxon>Metazoa</taxon>
        <taxon>Ecdysozoa</taxon>
        <taxon>Arthropoda</taxon>
        <taxon>Hexapoda</taxon>
        <taxon>Insecta</taxon>
        <taxon>Pterygota</taxon>
        <taxon>Neoptera</taxon>
        <taxon>Paraneoptera</taxon>
        <taxon>Hemiptera</taxon>
        <taxon>Heteroptera</taxon>
        <taxon>Panheteroptera</taxon>
        <taxon>Cimicomorpha</taxon>
        <taxon>Cimicidae</taxon>
        <taxon>Cimex</taxon>
    </lineage>
</organism>
<evidence type="ECO:0000313" key="7">
    <source>
        <dbReference type="EnsemblMetazoa" id="XP_014244543.1"/>
    </source>
</evidence>
<sequence>MNPEADVEKVAEDGGEGLDAKLDTESPSKPSENPPVPNGGDAATRVQLSEKQLDGITLDELKSNWRKQDSYVSVLESRTSAYEGECAVLRENEEKLKSQLAELALRERVLMRRLAAKEQDMQEYAGQLSEMKVPGGGALKSALLDPAVNFLLQRLRQELSETRTKLDDTQNELAAWKFTPDSNTGKRLMAKCRLLYQENEELGATISKGRLAKLEGDLALQKSFSEEVKKSQSDLDELLQDLDEDVEGMQSTIYYLQQELRKAKETITNLEQENCTLRSVDTQPKSPITSVNGLNAPHSKWGASSDSIDSPMNDHTSSSSPRTKGTDGDSVVNNNVEGQRKRTSSENSDENSVIKKSRPDNQLSVHYSDEEVITNGGNEGQ</sequence>
<evidence type="ECO:0000256" key="3">
    <source>
        <dbReference type="ARBA" id="ARBA00022664"/>
    </source>
</evidence>
<dbReference type="AlphaFoldDB" id="A0A8I6REA2"/>
<reference evidence="7" key="1">
    <citation type="submission" date="2022-01" db="UniProtKB">
        <authorList>
            <consortium name="EnsemblMetazoa"/>
        </authorList>
    </citation>
    <scope>IDENTIFICATION</scope>
</reference>
<evidence type="ECO:0000256" key="1">
    <source>
        <dbReference type="ARBA" id="ARBA00004123"/>
    </source>
</evidence>
<dbReference type="Pfam" id="PF17098">
    <property type="entry name" value="Wtap"/>
    <property type="match status" value="1"/>
</dbReference>
<dbReference type="GO" id="GO:0005634">
    <property type="term" value="C:nucleus"/>
    <property type="evidence" value="ECO:0007669"/>
    <property type="project" value="UniProtKB-SubCell"/>
</dbReference>
<dbReference type="GO" id="GO:0008380">
    <property type="term" value="P:RNA splicing"/>
    <property type="evidence" value="ECO:0007669"/>
    <property type="project" value="UniProtKB-KW"/>
</dbReference>
<keyword evidence="4" id="KW-0508">mRNA splicing</keyword>
<comment type="similarity">
    <text evidence="2">Belongs to the fl(2)d family.</text>
</comment>
<dbReference type="GO" id="GO:0016556">
    <property type="term" value="P:mRNA modification"/>
    <property type="evidence" value="ECO:0007669"/>
    <property type="project" value="InterPro"/>
</dbReference>
<protein>
    <recommendedName>
        <fullName evidence="9">Pre-mRNA-splicing regulator WTAP</fullName>
    </recommendedName>
</protein>
<dbReference type="EnsemblMetazoa" id="XM_014389057.2">
    <property type="protein sequence ID" value="XP_014244543.1"/>
    <property type="gene ID" value="LOC106663862"/>
</dbReference>
<dbReference type="PANTHER" id="PTHR15217">
    <property type="entry name" value="WILMS' TUMOR 1-ASSOCIATING PROTEIN"/>
    <property type="match status" value="1"/>
</dbReference>
<feature type="compositionally biased region" description="Polar residues" evidence="6">
    <location>
        <begin position="278"/>
        <end position="293"/>
    </location>
</feature>
<feature type="region of interest" description="Disordered" evidence="6">
    <location>
        <begin position="1"/>
        <end position="42"/>
    </location>
</feature>
<feature type="region of interest" description="Disordered" evidence="6">
    <location>
        <begin position="278"/>
        <end position="381"/>
    </location>
</feature>
<evidence type="ECO:0008006" key="9">
    <source>
        <dbReference type="Google" id="ProtNLM"/>
    </source>
</evidence>
<dbReference type="OrthoDB" id="3366661at2759"/>
<keyword evidence="3" id="KW-0507">mRNA processing</keyword>